<comment type="caution">
    <text evidence="1">The sequence shown here is derived from an EMBL/GenBank/DDBJ whole genome shotgun (WGS) entry which is preliminary data.</text>
</comment>
<keyword evidence="1" id="KW-0238">DNA-binding</keyword>
<gene>
    <name evidence="1" type="ORF">ACFQ34_12870</name>
</gene>
<dbReference type="Pfam" id="PF06224">
    <property type="entry name" value="AlkZ-like"/>
    <property type="match status" value="1"/>
</dbReference>
<accession>A0ABW3VGC5</accession>
<keyword evidence="2" id="KW-1185">Reference proteome</keyword>
<evidence type="ECO:0000313" key="1">
    <source>
        <dbReference type="EMBL" id="MFD1234174.1"/>
    </source>
</evidence>
<dbReference type="Proteomes" id="UP001597182">
    <property type="component" value="Unassembled WGS sequence"/>
</dbReference>
<name>A0ABW3VGC5_9PSEU</name>
<evidence type="ECO:0000313" key="2">
    <source>
        <dbReference type="Proteomes" id="UP001597182"/>
    </source>
</evidence>
<dbReference type="InterPro" id="IPR009351">
    <property type="entry name" value="AlkZ-like"/>
</dbReference>
<dbReference type="RefSeq" id="WP_339121596.1">
    <property type="nucleotide sequence ID" value="NZ_BAABKS010000057.1"/>
</dbReference>
<reference evidence="2" key="1">
    <citation type="journal article" date="2019" name="Int. J. Syst. Evol. Microbiol.">
        <title>The Global Catalogue of Microorganisms (GCM) 10K type strain sequencing project: providing services to taxonomists for standard genome sequencing and annotation.</title>
        <authorList>
            <consortium name="The Broad Institute Genomics Platform"/>
            <consortium name="The Broad Institute Genome Sequencing Center for Infectious Disease"/>
            <person name="Wu L."/>
            <person name="Ma J."/>
        </authorList>
    </citation>
    <scope>NUCLEOTIDE SEQUENCE [LARGE SCALE GENOMIC DNA]</scope>
    <source>
        <strain evidence="2">CCUG 49018</strain>
    </source>
</reference>
<dbReference type="EMBL" id="JBHTMB010000114">
    <property type="protein sequence ID" value="MFD1234174.1"/>
    <property type="molecule type" value="Genomic_DNA"/>
</dbReference>
<dbReference type="PANTHER" id="PTHR38479:SF2">
    <property type="entry name" value="WINGED HELIX DNA-BINDING DOMAIN-CONTAINING PROTEIN"/>
    <property type="match status" value="1"/>
</dbReference>
<proteinExistence type="predicted"/>
<organism evidence="1 2">
    <name type="scientific">Pseudonocardia benzenivorans</name>
    <dbReference type="NCBI Taxonomy" id="228005"/>
    <lineage>
        <taxon>Bacteria</taxon>
        <taxon>Bacillati</taxon>
        <taxon>Actinomycetota</taxon>
        <taxon>Actinomycetes</taxon>
        <taxon>Pseudonocardiales</taxon>
        <taxon>Pseudonocardiaceae</taxon>
        <taxon>Pseudonocardia</taxon>
    </lineage>
</organism>
<sequence>MAERMLTRGELNRALLARQGLLERALITPAKAVERFGGLQTQHAPSAYVGLWSRVEGFAREDLTAALTTGRVVQGWMMRCTIHMVSRADYAPLTAAVRLPRRADWLRTHKGQREEQLVAATAVVRDVLAAGPAAQPTLVAALRDAGIDPAVFPGTQLWTDLVRVPPAGTWERPRAHVYAPAAAHLGTAAPAAVPEPPEVVAAGEELLVRRYLRAFGPGSASDVARYAGLTVGATRAVLARLDLRRLRAENGEELVDLPRAPLPAADVEAPVRFLSTYDAVLLLGHATRAGILPAEFRDRVFHVRMPRSTPTFLVDGRVAGAWRFDDGRVRTEPFVPLSSAAARDVADEAERLTAFHAR</sequence>
<dbReference type="GO" id="GO:0003677">
    <property type="term" value="F:DNA binding"/>
    <property type="evidence" value="ECO:0007669"/>
    <property type="project" value="UniProtKB-KW"/>
</dbReference>
<protein>
    <submittedName>
        <fullName evidence="1">Winged helix DNA-binding domain-containing protein</fullName>
    </submittedName>
</protein>
<dbReference type="PANTHER" id="PTHR38479">
    <property type="entry name" value="LMO0824 PROTEIN"/>
    <property type="match status" value="1"/>
</dbReference>